<feature type="compositionally biased region" description="Basic residues" evidence="2">
    <location>
        <begin position="102"/>
        <end position="115"/>
    </location>
</feature>
<sequence>MSRRPKSGAGRRVVEHRDHAGGLLRRDPLRRVPEGPGHRPQHADPAAEQPGRGRPAGAAALQREAAARRIRPDRDRSRFPLRGLVARRLGQPPFRAGGRQHPAGRPRDRRRRRPGAGRPQQRPDHDPARVLARPGPRGRRAHPAPPRPRQLHAPGGHAVNAIVLDRDTSTPVQAPVVRKPRLTKKRLALTGAALVLLLGGGWYGYDWWTVGRFFESTDDAYVGGNITVIAPKVAGFIATLAVTDNQPVHAGDLLVKLDDRDYRAALAKAVAAVAQQNATLANLDAGYRLQQAMIAQAQAGIAASEAEIVRTRDDQARYQQLSARSWASVQTFQKADADYKQAVADGQKADAALQAAQRQLDVIDTQKQQARAALAAAEADRDTAQLNLGYTEIRAPIDGTIGNRAAQEGAYATVGSQLLSVVPATGLWVDANFKETQLAQMRPGQAATVTADVLPGEVFHGHVASLAPATGAQFSVLPPENATGNFTKIVQRVPVRILLDGDASTLGRLRPGLSVTADVDQREGAGK</sequence>
<keyword evidence="7" id="KW-1185">Reference proteome</keyword>
<keyword evidence="3" id="KW-1133">Transmembrane helix</keyword>
<evidence type="ECO:0000259" key="4">
    <source>
        <dbReference type="Pfam" id="PF25917"/>
    </source>
</evidence>
<feature type="domain" description="Multidrug resistance protein MdtA-like barrel-sandwich hybrid" evidence="4">
    <location>
        <begin position="228"/>
        <end position="422"/>
    </location>
</feature>
<dbReference type="PANTHER" id="PTHR30386:SF24">
    <property type="entry name" value="MULTIDRUG RESISTANCE EFFLUX PUMP"/>
    <property type="match status" value="1"/>
</dbReference>
<proteinExistence type="predicted"/>
<keyword evidence="3" id="KW-0812">Transmembrane</keyword>
<keyword evidence="3" id="KW-0472">Membrane</keyword>
<evidence type="ECO:0000256" key="2">
    <source>
        <dbReference type="SAM" id="MobiDB-lite"/>
    </source>
</evidence>
<organism evidence="6 7">
    <name type="scientific">Inquilinus limosus</name>
    <dbReference type="NCBI Taxonomy" id="171674"/>
    <lineage>
        <taxon>Bacteria</taxon>
        <taxon>Pseudomonadati</taxon>
        <taxon>Pseudomonadota</taxon>
        <taxon>Alphaproteobacteria</taxon>
        <taxon>Rhodospirillales</taxon>
        <taxon>Rhodospirillaceae</taxon>
        <taxon>Inquilinus</taxon>
    </lineage>
</organism>
<comment type="caution">
    <text evidence="6">The sequence shown here is derived from an EMBL/GenBank/DDBJ whole genome shotgun (WGS) entry which is preliminary data.</text>
</comment>
<dbReference type="Gene3D" id="2.40.50.100">
    <property type="match status" value="1"/>
</dbReference>
<dbReference type="AlphaFoldDB" id="A0A211ZG87"/>
<evidence type="ECO:0000256" key="3">
    <source>
        <dbReference type="SAM" id="Phobius"/>
    </source>
</evidence>
<keyword evidence="1" id="KW-0175">Coiled coil</keyword>
<feature type="compositionally biased region" description="Low complexity" evidence="2">
    <location>
        <begin position="46"/>
        <end position="64"/>
    </location>
</feature>
<reference evidence="7" key="1">
    <citation type="submission" date="2017-05" db="EMBL/GenBank/DDBJ databases">
        <authorList>
            <person name="Macchi M."/>
            <person name="Festa S."/>
            <person name="Coppotelli B.M."/>
            <person name="Morelli I.S."/>
        </authorList>
    </citation>
    <scope>NUCLEOTIDE SEQUENCE [LARGE SCALE GENOMIC DNA]</scope>
    <source>
        <strain evidence="7">I</strain>
    </source>
</reference>
<evidence type="ECO:0008006" key="8">
    <source>
        <dbReference type="Google" id="ProtNLM"/>
    </source>
</evidence>
<feature type="transmembrane region" description="Helical" evidence="3">
    <location>
        <begin position="187"/>
        <end position="205"/>
    </location>
</feature>
<dbReference type="InterPro" id="IPR050739">
    <property type="entry name" value="MFP"/>
</dbReference>
<evidence type="ECO:0000313" key="7">
    <source>
        <dbReference type="Proteomes" id="UP000196655"/>
    </source>
</evidence>
<protein>
    <recommendedName>
        <fullName evidence="8">Hemolysin D</fullName>
    </recommendedName>
</protein>
<evidence type="ECO:0000313" key="6">
    <source>
        <dbReference type="EMBL" id="OWJ64216.1"/>
    </source>
</evidence>
<evidence type="ECO:0000256" key="1">
    <source>
        <dbReference type="SAM" id="Coils"/>
    </source>
</evidence>
<feature type="coiled-coil region" evidence="1">
    <location>
        <begin position="353"/>
        <end position="387"/>
    </location>
</feature>
<dbReference type="InterPro" id="IPR058625">
    <property type="entry name" value="MdtA-like_BSH"/>
</dbReference>
<dbReference type="EMBL" id="NHON01000065">
    <property type="protein sequence ID" value="OWJ64216.1"/>
    <property type="molecule type" value="Genomic_DNA"/>
</dbReference>
<dbReference type="Gene3D" id="1.10.287.470">
    <property type="entry name" value="Helix hairpin bin"/>
    <property type="match status" value="1"/>
</dbReference>
<gene>
    <name evidence="6" type="ORF">BWR60_25950</name>
</gene>
<feature type="region of interest" description="Disordered" evidence="2">
    <location>
        <begin position="1"/>
        <end position="155"/>
    </location>
</feature>
<feature type="compositionally biased region" description="Basic and acidic residues" evidence="2">
    <location>
        <begin position="65"/>
        <end position="78"/>
    </location>
</feature>
<dbReference type="Pfam" id="PF25917">
    <property type="entry name" value="BSH_RND"/>
    <property type="match status" value="1"/>
</dbReference>
<feature type="domain" description="CusB-like beta-barrel" evidence="5">
    <location>
        <begin position="427"/>
        <end position="470"/>
    </location>
</feature>
<accession>A0A211ZG87</accession>
<name>A0A211ZG87_9PROT</name>
<feature type="compositionally biased region" description="Basic and acidic residues" evidence="2">
    <location>
        <begin position="12"/>
        <end position="37"/>
    </location>
</feature>
<dbReference type="OrthoDB" id="9811754at2"/>
<dbReference type="Proteomes" id="UP000196655">
    <property type="component" value="Unassembled WGS sequence"/>
</dbReference>
<dbReference type="Gene3D" id="2.40.30.170">
    <property type="match status" value="1"/>
</dbReference>
<evidence type="ECO:0000259" key="5">
    <source>
        <dbReference type="Pfam" id="PF25954"/>
    </source>
</evidence>
<dbReference type="SUPFAM" id="SSF111369">
    <property type="entry name" value="HlyD-like secretion proteins"/>
    <property type="match status" value="2"/>
</dbReference>
<dbReference type="Pfam" id="PF25954">
    <property type="entry name" value="Beta-barrel_RND_2"/>
    <property type="match status" value="1"/>
</dbReference>
<dbReference type="GO" id="GO:0055085">
    <property type="term" value="P:transmembrane transport"/>
    <property type="evidence" value="ECO:0007669"/>
    <property type="project" value="InterPro"/>
</dbReference>
<dbReference type="PANTHER" id="PTHR30386">
    <property type="entry name" value="MEMBRANE FUSION SUBUNIT OF EMRAB-TOLC MULTIDRUG EFFLUX PUMP"/>
    <property type="match status" value="1"/>
</dbReference>
<dbReference type="InterPro" id="IPR058792">
    <property type="entry name" value="Beta-barrel_RND_2"/>
</dbReference>